<proteinExistence type="predicted"/>
<dbReference type="PANTHER" id="PTHR12697">
    <property type="entry name" value="PBS LYASE HEAT-LIKE PROTEIN"/>
    <property type="match status" value="1"/>
</dbReference>
<evidence type="ECO:0000256" key="2">
    <source>
        <dbReference type="SAM" id="Phobius"/>
    </source>
</evidence>
<protein>
    <recommendedName>
        <fullName evidence="5">HEAT repeat domain-containing protein</fullName>
    </recommendedName>
</protein>
<dbReference type="PANTHER" id="PTHR12697:SF5">
    <property type="entry name" value="DEOXYHYPUSINE HYDROXYLASE"/>
    <property type="match status" value="1"/>
</dbReference>
<name>A0A2S7U5Y4_9BACT</name>
<comment type="caution">
    <text evidence="3">The sequence shown here is derived from an EMBL/GenBank/DDBJ whole genome shotgun (WGS) entry which is preliminary data.</text>
</comment>
<dbReference type="Pfam" id="PF02985">
    <property type="entry name" value="HEAT"/>
    <property type="match status" value="1"/>
</dbReference>
<feature type="transmembrane region" description="Helical" evidence="2">
    <location>
        <begin position="12"/>
        <end position="32"/>
    </location>
</feature>
<keyword evidence="2" id="KW-1133">Transmembrane helix</keyword>
<dbReference type="InterPro" id="IPR000357">
    <property type="entry name" value="HEAT"/>
</dbReference>
<keyword evidence="2" id="KW-0812">Transmembrane</keyword>
<dbReference type="EMBL" id="MQWA01000001">
    <property type="protein sequence ID" value="PQJ29917.1"/>
    <property type="molecule type" value="Genomic_DNA"/>
</dbReference>
<keyword evidence="4" id="KW-1185">Reference proteome</keyword>
<dbReference type="OrthoDB" id="158272at2"/>
<evidence type="ECO:0000256" key="1">
    <source>
        <dbReference type="ARBA" id="ARBA00022737"/>
    </source>
</evidence>
<organism evidence="3 4">
    <name type="scientific">Rubritalea profundi</name>
    <dbReference type="NCBI Taxonomy" id="1658618"/>
    <lineage>
        <taxon>Bacteria</taxon>
        <taxon>Pseudomonadati</taxon>
        <taxon>Verrucomicrobiota</taxon>
        <taxon>Verrucomicrobiia</taxon>
        <taxon>Verrucomicrobiales</taxon>
        <taxon>Rubritaleaceae</taxon>
        <taxon>Rubritalea</taxon>
    </lineage>
</organism>
<evidence type="ECO:0000313" key="3">
    <source>
        <dbReference type="EMBL" id="PQJ29917.1"/>
    </source>
</evidence>
<evidence type="ECO:0008006" key="5">
    <source>
        <dbReference type="Google" id="ProtNLM"/>
    </source>
</evidence>
<keyword evidence="2" id="KW-0472">Membrane</keyword>
<accession>A0A2S7U5Y4</accession>
<gene>
    <name evidence="3" type="ORF">BSZ32_16465</name>
</gene>
<keyword evidence="1" id="KW-0677">Repeat</keyword>
<dbReference type="Pfam" id="PF13646">
    <property type="entry name" value="HEAT_2"/>
    <property type="match status" value="2"/>
</dbReference>
<dbReference type="AlphaFoldDB" id="A0A2S7U5Y4"/>
<dbReference type="SUPFAM" id="SSF48371">
    <property type="entry name" value="ARM repeat"/>
    <property type="match status" value="2"/>
</dbReference>
<reference evidence="3 4" key="1">
    <citation type="submission" date="2016-12" db="EMBL/GenBank/DDBJ databases">
        <title>Study of bacterial adaptation to deep sea.</title>
        <authorList>
            <person name="Song J."/>
            <person name="Yoshizawa S."/>
            <person name="Kogure K."/>
        </authorList>
    </citation>
    <scope>NUCLEOTIDE SEQUENCE [LARGE SCALE GENOMIC DNA]</scope>
    <source>
        <strain evidence="3 4">SAORIC-165</strain>
    </source>
</reference>
<dbReference type="InterPro" id="IPR004155">
    <property type="entry name" value="PBS_lyase_HEAT"/>
</dbReference>
<dbReference type="Gene3D" id="1.25.10.10">
    <property type="entry name" value="Leucine-rich Repeat Variant"/>
    <property type="match status" value="2"/>
</dbReference>
<dbReference type="InterPro" id="IPR016024">
    <property type="entry name" value="ARM-type_fold"/>
</dbReference>
<dbReference type="InterPro" id="IPR011989">
    <property type="entry name" value="ARM-like"/>
</dbReference>
<dbReference type="Proteomes" id="UP000239907">
    <property type="component" value="Unassembled WGS sequence"/>
</dbReference>
<sequence length="361" mass="39879">MEILGPNFIPIVLNIALALSVLSLVLLLYITVEHWMIDRRQQHNSTFGKAIIPLIWRFLRGEATEETAIKAMQEDPTEALSLLIHLAHELESSSRPRLQPLFTGLIFIDEEIDALKSNQLKRRLLATERLGFLNNEASTAALLDALEDKIPAIRLCAARSLAIQGKTEAIKPILQALDLPNELDNRREAEAISDYGPSAVPTLLTMLESPIGKYSANAIIVAARVLGMLRTSEAVQPLIRLLKNPQESVRLCAARALGEIGDPAAISPVAALANDPAWRVRKKAMKAIGKLHADRQIPMLSNALSDSSWWVRFSAAQALHSLGQVGITELQKVMKNTSDEHAREICCEVLEEHMILDTKKN</sequence>
<dbReference type="SMART" id="SM00567">
    <property type="entry name" value="EZ_HEAT"/>
    <property type="match status" value="6"/>
</dbReference>
<evidence type="ECO:0000313" key="4">
    <source>
        <dbReference type="Proteomes" id="UP000239907"/>
    </source>
</evidence>
<dbReference type="GO" id="GO:0016491">
    <property type="term" value="F:oxidoreductase activity"/>
    <property type="evidence" value="ECO:0007669"/>
    <property type="project" value="TreeGrafter"/>
</dbReference>